<dbReference type="PROSITE" id="PS51257">
    <property type="entry name" value="PROKAR_LIPOPROTEIN"/>
    <property type="match status" value="1"/>
</dbReference>
<feature type="chain" id="PRO_5046463746" evidence="1">
    <location>
        <begin position="21"/>
        <end position="458"/>
    </location>
</feature>
<feature type="signal peptide" evidence="1">
    <location>
        <begin position="1"/>
        <end position="20"/>
    </location>
</feature>
<protein>
    <submittedName>
        <fullName evidence="2">Carbohydrate ABC transporter substrate-binding protein</fullName>
    </submittedName>
</protein>
<evidence type="ECO:0000313" key="3">
    <source>
        <dbReference type="Proteomes" id="UP000767334"/>
    </source>
</evidence>
<dbReference type="NCBIfam" id="TIGR03850">
    <property type="entry name" value="bind_CPR_0540"/>
    <property type="match status" value="1"/>
</dbReference>
<sequence>MRFKKLSFILSALIATTLFAGCGNSSSTDSGKESSTTVNTDSGEEKVLKIAALEGGRGVAHWEKLVENFEESHEGVKVELTTASNLEEVIRPQIQGGNIPDLIYLATGRPEALTETFINEQALHDLTNVMNMTVPGESVKVKDKILDGFLDTSSTSPYGDGKTYLAPLFYSPTGLFYNKGLFEEKGYDVPKTWDEFFALGDKAKADGIYLFAYPTAGYFDSAMPAMLAASGGIEGFNKAMNYEEGFWTSEEATRVLETFEKLKDYTEPSVVANANGDNYKKNQQLILDNKALFLPNGDWLPGEMADAPRADGFEWGFTAYPAYEEGGDMYSYNFFEQMYIPAEASNIELAEEFMAYLYSDEAVGIIAELGKSVVPVEGAIEIASQYLDDLQIEMLSVYENGAKPVMGGFAATEPIEGLVWNDSYILIIDSIMNGTKTVEDWQNELVSASDRLREAIIK</sequence>
<dbReference type="Gene3D" id="3.40.190.10">
    <property type="entry name" value="Periplasmic binding protein-like II"/>
    <property type="match status" value="1"/>
</dbReference>
<accession>A0ABS2FII4</accession>
<dbReference type="InterPro" id="IPR050490">
    <property type="entry name" value="Bact_solute-bd_prot1"/>
</dbReference>
<dbReference type="Pfam" id="PF01547">
    <property type="entry name" value="SBP_bac_1"/>
    <property type="match status" value="1"/>
</dbReference>
<proteinExistence type="predicted"/>
<dbReference type="RefSeq" id="WP_148324441.1">
    <property type="nucleotide sequence ID" value="NZ_JACJLL010000102.1"/>
</dbReference>
<evidence type="ECO:0000256" key="1">
    <source>
        <dbReference type="SAM" id="SignalP"/>
    </source>
</evidence>
<dbReference type="PANTHER" id="PTHR43649:SF12">
    <property type="entry name" value="DIACETYLCHITOBIOSE BINDING PROTEIN DASA"/>
    <property type="match status" value="1"/>
</dbReference>
<gene>
    <name evidence="2" type="ORF">H6A19_13335</name>
</gene>
<dbReference type="InterPro" id="IPR022387">
    <property type="entry name" value="Bind_CPR0540"/>
</dbReference>
<dbReference type="InterPro" id="IPR006059">
    <property type="entry name" value="SBP"/>
</dbReference>
<keyword evidence="1" id="KW-0732">Signal</keyword>
<dbReference type="EMBL" id="JACJLL010000102">
    <property type="protein sequence ID" value="MBM6820309.1"/>
    <property type="molecule type" value="Genomic_DNA"/>
</dbReference>
<dbReference type="Proteomes" id="UP000767334">
    <property type="component" value="Unassembled WGS sequence"/>
</dbReference>
<keyword evidence="3" id="KW-1185">Reference proteome</keyword>
<evidence type="ECO:0000313" key="2">
    <source>
        <dbReference type="EMBL" id="MBM6820309.1"/>
    </source>
</evidence>
<name>A0ABS2FII4_9CLOT</name>
<organism evidence="2 3">
    <name type="scientific">Clostridium saudiense</name>
    <dbReference type="NCBI Taxonomy" id="1414720"/>
    <lineage>
        <taxon>Bacteria</taxon>
        <taxon>Bacillati</taxon>
        <taxon>Bacillota</taxon>
        <taxon>Clostridia</taxon>
        <taxon>Eubacteriales</taxon>
        <taxon>Clostridiaceae</taxon>
        <taxon>Clostridium</taxon>
    </lineage>
</organism>
<comment type="caution">
    <text evidence="2">The sequence shown here is derived from an EMBL/GenBank/DDBJ whole genome shotgun (WGS) entry which is preliminary data.</text>
</comment>
<reference evidence="2 3" key="1">
    <citation type="journal article" date="2021" name="Sci. Rep.">
        <title>The distribution of antibiotic resistance genes in chicken gut microbiota commensals.</title>
        <authorList>
            <person name="Juricova H."/>
            <person name="Matiasovicova J."/>
            <person name="Kubasova T."/>
            <person name="Cejkova D."/>
            <person name="Rychlik I."/>
        </authorList>
    </citation>
    <scope>NUCLEOTIDE SEQUENCE [LARGE SCALE GENOMIC DNA]</scope>
    <source>
        <strain evidence="2 3">An435</strain>
    </source>
</reference>
<dbReference type="SUPFAM" id="SSF53850">
    <property type="entry name" value="Periplasmic binding protein-like II"/>
    <property type="match status" value="1"/>
</dbReference>
<dbReference type="PANTHER" id="PTHR43649">
    <property type="entry name" value="ARABINOSE-BINDING PROTEIN-RELATED"/>
    <property type="match status" value="1"/>
</dbReference>